<gene>
    <name evidence="9 11" type="ORF">BDZ99DRAFT_458976</name>
</gene>
<organism evidence="9">
    <name type="scientific">Mytilinidion resinicola</name>
    <dbReference type="NCBI Taxonomy" id="574789"/>
    <lineage>
        <taxon>Eukaryota</taxon>
        <taxon>Fungi</taxon>
        <taxon>Dikarya</taxon>
        <taxon>Ascomycota</taxon>
        <taxon>Pezizomycotina</taxon>
        <taxon>Dothideomycetes</taxon>
        <taxon>Pleosporomycetidae</taxon>
        <taxon>Mytilinidiales</taxon>
        <taxon>Mytilinidiaceae</taxon>
        <taxon>Mytilinidion</taxon>
    </lineage>
</organism>
<evidence type="ECO:0000313" key="9">
    <source>
        <dbReference type="EMBL" id="KAF2815028.1"/>
    </source>
</evidence>
<keyword evidence="5" id="KW-0736">Signalosome</keyword>
<keyword evidence="6" id="KW-0539">Nucleus</keyword>
<dbReference type="PANTHER" id="PTHR14145:SF2">
    <property type="entry name" value="COP9 SIGNALOSOME COMPLEX SUBUNIT 1"/>
    <property type="match status" value="1"/>
</dbReference>
<evidence type="ECO:0000313" key="11">
    <source>
        <dbReference type="RefSeq" id="XP_033581992.1"/>
    </source>
</evidence>
<dbReference type="GO" id="GO:0008180">
    <property type="term" value="C:COP9 signalosome"/>
    <property type="evidence" value="ECO:0007669"/>
    <property type="project" value="UniProtKB-KW"/>
</dbReference>
<evidence type="ECO:0000256" key="3">
    <source>
        <dbReference type="ARBA" id="ARBA00008793"/>
    </source>
</evidence>
<dbReference type="Gene3D" id="1.25.40.570">
    <property type="match status" value="1"/>
</dbReference>
<dbReference type="RefSeq" id="XP_033581992.1">
    <property type="nucleotide sequence ID" value="XM_033719054.1"/>
</dbReference>
<comment type="subcellular location">
    <subcellularLocation>
        <location evidence="2">Cytoplasm</location>
    </subcellularLocation>
    <subcellularLocation>
        <location evidence="1">Nucleus</location>
    </subcellularLocation>
</comment>
<dbReference type="InterPro" id="IPR045135">
    <property type="entry name" value="Rpn7_N"/>
</dbReference>
<dbReference type="InterPro" id="IPR000717">
    <property type="entry name" value="PCI_dom"/>
</dbReference>
<protein>
    <submittedName>
        <fullName evidence="9 11">PCI-domain-containing protein</fullName>
    </submittedName>
</protein>
<evidence type="ECO:0000259" key="8">
    <source>
        <dbReference type="PROSITE" id="PS50250"/>
    </source>
</evidence>
<dbReference type="OrthoDB" id="422427at2759"/>
<dbReference type="PANTHER" id="PTHR14145">
    <property type="entry name" value="26S PROTESOME SUBUNIT 6"/>
    <property type="match status" value="1"/>
</dbReference>
<evidence type="ECO:0000256" key="2">
    <source>
        <dbReference type="ARBA" id="ARBA00004496"/>
    </source>
</evidence>
<dbReference type="GeneID" id="54459947"/>
<keyword evidence="10" id="KW-1185">Reference proteome</keyword>
<keyword evidence="4" id="KW-0963">Cytoplasm</keyword>
<dbReference type="SUPFAM" id="SSF46785">
    <property type="entry name" value="Winged helix' DNA-binding domain"/>
    <property type="match status" value="1"/>
</dbReference>
<dbReference type="InterPro" id="IPR019585">
    <property type="entry name" value="Rpn7/CSN1"/>
</dbReference>
<feature type="coiled-coil region" evidence="7">
    <location>
        <begin position="105"/>
        <end position="132"/>
    </location>
</feature>
<evidence type="ECO:0000256" key="1">
    <source>
        <dbReference type="ARBA" id="ARBA00004123"/>
    </source>
</evidence>
<dbReference type="InterPro" id="IPR036390">
    <property type="entry name" value="WH_DNA-bd_sf"/>
</dbReference>
<dbReference type="AlphaFoldDB" id="A0A6A6Z2J6"/>
<feature type="domain" description="PCI" evidence="8">
    <location>
        <begin position="232"/>
        <end position="405"/>
    </location>
</feature>
<proteinExistence type="inferred from homology"/>
<reference evidence="11" key="3">
    <citation type="submission" date="2025-04" db="UniProtKB">
        <authorList>
            <consortium name="RefSeq"/>
        </authorList>
    </citation>
    <scope>IDENTIFICATION</scope>
    <source>
        <strain evidence="11">CBS 304.34</strain>
    </source>
</reference>
<dbReference type="GO" id="GO:0005737">
    <property type="term" value="C:cytoplasm"/>
    <property type="evidence" value="ECO:0007669"/>
    <property type="project" value="UniProtKB-SubCell"/>
</dbReference>
<sequence>MATTIEQAPYFLERKEKNLLVVKDPPKFDLESYIANYEGRTRLKRLEHIGMYSSYLAVDALRMAIAEAKHGADENIYISLTELLHSISPKDTMATPDVEWAEKTFKANKLRQEQLESELKAYKNNLIKESIRMGNEDLGHFYYNIGDLGNAFKSYFRMREHCTSAKHLTDMTMRLTFVAIAQRNWLGAQSHATKVDAQVAKNEERGKLEPVINACMGLSHMCCNSFRDAARDFLNVSPTFITADAVAGIKFQKEVLTGNDIAVYGGLCALASMDRTELQERVLSDTDFRQFLELEPHIRRAISAFCSSKYSTCLQILEEYRADYLLDIYLGPAVTDIYHRIRTKSIVQYFKPFSCVSLDEMSKKFQITGEGYAIEDELTSMITAGILDARIDLVERLLISPATNARHVVHSDALKMAQSYDHTLRLRLTRLNMQNAGMEVRSPKADMEKNIDRGEGFGGTLRRLGQGLGGFS</sequence>
<reference evidence="9 11" key="1">
    <citation type="journal article" date="2020" name="Stud. Mycol.">
        <title>101 Dothideomycetes genomes: a test case for predicting lifestyles and emergence of pathogens.</title>
        <authorList>
            <person name="Haridas S."/>
            <person name="Albert R."/>
            <person name="Binder M."/>
            <person name="Bloem J."/>
            <person name="Labutti K."/>
            <person name="Salamov A."/>
            <person name="Andreopoulos B."/>
            <person name="Baker S."/>
            <person name="Barry K."/>
            <person name="Bills G."/>
            <person name="Bluhm B."/>
            <person name="Cannon C."/>
            <person name="Castanera R."/>
            <person name="Culley D."/>
            <person name="Daum C."/>
            <person name="Ezra D."/>
            <person name="Gonzalez J."/>
            <person name="Henrissat B."/>
            <person name="Kuo A."/>
            <person name="Liang C."/>
            <person name="Lipzen A."/>
            <person name="Lutzoni F."/>
            <person name="Magnuson J."/>
            <person name="Mondo S."/>
            <person name="Nolan M."/>
            <person name="Ohm R."/>
            <person name="Pangilinan J."/>
            <person name="Park H.-J."/>
            <person name="Ramirez L."/>
            <person name="Alfaro M."/>
            <person name="Sun H."/>
            <person name="Tritt A."/>
            <person name="Yoshinaga Y."/>
            <person name="Zwiers L.-H."/>
            <person name="Turgeon B."/>
            <person name="Goodwin S."/>
            <person name="Spatafora J."/>
            <person name="Crous P."/>
            <person name="Grigoriev I."/>
        </authorList>
    </citation>
    <scope>NUCLEOTIDE SEQUENCE</scope>
    <source>
        <strain evidence="9 11">CBS 304.34</strain>
    </source>
</reference>
<evidence type="ECO:0000313" key="10">
    <source>
        <dbReference type="Proteomes" id="UP000504636"/>
    </source>
</evidence>
<dbReference type="PROSITE" id="PS50250">
    <property type="entry name" value="PCI"/>
    <property type="match status" value="1"/>
</dbReference>
<evidence type="ECO:0000256" key="4">
    <source>
        <dbReference type="ARBA" id="ARBA00022490"/>
    </source>
</evidence>
<dbReference type="SMART" id="SM00088">
    <property type="entry name" value="PINT"/>
    <property type="match status" value="1"/>
</dbReference>
<evidence type="ECO:0000256" key="7">
    <source>
        <dbReference type="SAM" id="Coils"/>
    </source>
</evidence>
<dbReference type="Pfam" id="PF10602">
    <property type="entry name" value="RPN7"/>
    <property type="match status" value="1"/>
</dbReference>
<dbReference type="Proteomes" id="UP000504636">
    <property type="component" value="Unplaced"/>
</dbReference>
<dbReference type="EMBL" id="MU003694">
    <property type="protein sequence ID" value="KAF2815028.1"/>
    <property type="molecule type" value="Genomic_DNA"/>
</dbReference>
<name>A0A6A6Z2J6_9PEZI</name>
<reference evidence="11" key="2">
    <citation type="submission" date="2020-04" db="EMBL/GenBank/DDBJ databases">
        <authorList>
            <consortium name="NCBI Genome Project"/>
        </authorList>
    </citation>
    <scope>NUCLEOTIDE SEQUENCE</scope>
    <source>
        <strain evidence="11">CBS 304.34</strain>
    </source>
</reference>
<evidence type="ECO:0000256" key="5">
    <source>
        <dbReference type="ARBA" id="ARBA00022790"/>
    </source>
</evidence>
<keyword evidence="7" id="KW-0175">Coiled coil</keyword>
<comment type="similarity">
    <text evidence="3">Belongs to the CSN1 family.</text>
</comment>
<evidence type="ECO:0000256" key="6">
    <source>
        <dbReference type="ARBA" id="ARBA00023242"/>
    </source>
</evidence>
<dbReference type="Pfam" id="PF01399">
    <property type="entry name" value="PCI"/>
    <property type="match status" value="1"/>
</dbReference>
<accession>A0A6A6Z2J6</accession>